<reference evidence="1" key="1">
    <citation type="submission" date="2023-03" db="EMBL/GenBank/DDBJ databases">
        <title>Massive genome expansion in bonnet fungi (Mycena s.s.) driven by repeated elements and novel gene families across ecological guilds.</title>
        <authorList>
            <consortium name="Lawrence Berkeley National Laboratory"/>
            <person name="Harder C.B."/>
            <person name="Miyauchi S."/>
            <person name="Viragh M."/>
            <person name="Kuo A."/>
            <person name="Thoen E."/>
            <person name="Andreopoulos B."/>
            <person name="Lu D."/>
            <person name="Skrede I."/>
            <person name="Drula E."/>
            <person name="Henrissat B."/>
            <person name="Morin E."/>
            <person name="Kohler A."/>
            <person name="Barry K."/>
            <person name="LaButti K."/>
            <person name="Morin E."/>
            <person name="Salamov A."/>
            <person name="Lipzen A."/>
            <person name="Mereny Z."/>
            <person name="Hegedus B."/>
            <person name="Baldrian P."/>
            <person name="Stursova M."/>
            <person name="Weitz H."/>
            <person name="Taylor A."/>
            <person name="Grigoriev I.V."/>
            <person name="Nagy L.G."/>
            <person name="Martin F."/>
            <person name="Kauserud H."/>
        </authorList>
    </citation>
    <scope>NUCLEOTIDE SEQUENCE</scope>
    <source>
        <strain evidence="1">CBHHK002</strain>
    </source>
</reference>
<sequence>MPSRLNGLRKPTKWLASHLAGRGRVIPPKHTPPPGTSHLAQAQAIWPSQKCHSRNTTFVLAGTWGNLVTVGQCPQWMQGALCWLGDRRLFDIALPGSHDAGMSTITGGTVWGNSCSCQNQGLDIGNQLRAGARYFDIRPVISVGGFKTGHYSDTGEPFGWQGANGQSMSDIIDQINDFCRISAELIVVRLSHALNTDSRPYKDLTQDEWNRLFSELLRIEHRFVAPVSGSDLTQLKINDFIGSGKAAVVLVVDPTNISLGSYASQGFYTSSQLCIYDEYSNTNDLNTMTNDQLNKMRQQHGHYFLLSWTLTQDSKDEVGLGPSIRDLAAKANPTLYDKFWDACRKDLIPNVVYVDFFDPLVTNLTIAVNAKATF</sequence>
<dbReference type="GO" id="GO:0006629">
    <property type="term" value="P:lipid metabolic process"/>
    <property type="evidence" value="ECO:0007669"/>
    <property type="project" value="InterPro"/>
</dbReference>
<evidence type="ECO:0000313" key="1">
    <source>
        <dbReference type="EMBL" id="KAJ7333360.1"/>
    </source>
</evidence>
<dbReference type="Gene3D" id="3.20.20.190">
    <property type="entry name" value="Phosphatidylinositol (PI) phosphodiesterase"/>
    <property type="match status" value="1"/>
</dbReference>
<dbReference type="SUPFAM" id="SSF51695">
    <property type="entry name" value="PLC-like phosphodiesterases"/>
    <property type="match status" value="1"/>
</dbReference>
<dbReference type="EMBL" id="JARIHO010000034">
    <property type="protein sequence ID" value="KAJ7333360.1"/>
    <property type="molecule type" value="Genomic_DNA"/>
</dbReference>
<keyword evidence="2" id="KW-1185">Reference proteome</keyword>
<dbReference type="AlphaFoldDB" id="A0AAD6ZPC9"/>
<organism evidence="1 2">
    <name type="scientific">Mycena albidolilacea</name>
    <dbReference type="NCBI Taxonomy" id="1033008"/>
    <lineage>
        <taxon>Eukaryota</taxon>
        <taxon>Fungi</taxon>
        <taxon>Dikarya</taxon>
        <taxon>Basidiomycota</taxon>
        <taxon>Agaricomycotina</taxon>
        <taxon>Agaricomycetes</taxon>
        <taxon>Agaricomycetidae</taxon>
        <taxon>Agaricales</taxon>
        <taxon>Marasmiineae</taxon>
        <taxon>Mycenaceae</taxon>
        <taxon>Mycena</taxon>
    </lineage>
</organism>
<evidence type="ECO:0000313" key="2">
    <source>
        <dbReference type="Proteomes" id="UP001218218"/>
    </source>
</evidence>
<dbReference type="PANTHER" id="PTHR13593:SF143">
    <property type="entry name" value="PHOSPHATIDYLINOSITOL-SPECIFIC PHOSPHOLIPASE C X DOMAIN-CONTAINING PROTEIN"/>
    <property type="match status" value="1"/>
</dbReference>
<protein>
    <submittedName>
        <fullName evidence="1">PLC-like phosphodiesterase</fullName>
    </submittedName>
</protein>
<dbReference type="InterPro" id="IPR017946">
    <property type="entry name" value="PLC-like_Pdiesterase_TIM-brl"/>
</dbReference>
<dbReference type="Proteomes" id="UP001218218">
    <property type="component" value="Unassembled WGS sequence"/>
</dbReference>
<proteinExistence type="predicted"/>
<gene>
    <name evidence="1" type="ORF">DFH08DRAFT_939941</name>
</gene>
<dbReference type="PANTHER" id="PTHR13593">
    <property type="match status" value="1"/>
</dbReference>
<dbReference type="GO" id="GO:0008081">
    <property type="term" value="F:phosphoric diester hydrolase activity"/>
    <property type="evidence" value="ECO:0007669"/>
    <property type="project" value="InterPro"/>
</dbReference>
<name>A0AAD6ZPC9_9AGAR</name>
<comment type="caution">
    <text evidence="1">The sequence shown here is derived from an EMBL/GenBank/DDBJ whole genome shotgun (WGS) entry which is preliminary data.</text>
</comment>
<dbReference type="InterPro" id="IPR051057">
    <property type="entry name" value="PI-PLC_domain"/>
</dbReference>
<accession>A0AAD6ZPC9</accession>